<sequence>MAINARVTSTGGARTIQVVEEPGLHVAENGTVTEIILDCPYILEENDNSGLTIKWYQVGNPIPVYQWIVSSSPPQALGILEGRLDLSYKASEDENHRHRALKIINPSTELSGQYQCKISTFDDEKDYLQKLIIYSKPQVVEVWTEQREDNVVTVVCEVDQVYPQPNLHLCQRSADSDCINLSGVKEVNSWSRGSYNMTVEREVHEDTLDGLTTFECVVTIPDTKVEMLDHTKYQPRLQVQDPEEGCLEQGFDPDSISASLIAKAATASWRRYQHEDFQDIKDV</sequence>
<evidence type="ECO:0000313" key="2">
    <source>
        <dbReference type="Proteomes" id="UP000747542"/>
    </source>
</evidence>
<evidence type="ECO:0000313" key="1">
    <source>
        <dbReference type="EMBL" id="KAG7154841.1"/>
    </source>
</evidence>
<proteinExistence type="predicted"/>
<dbReference type="InterPro" id="IPR013783">
    <property type="entry name" value="Ig-like_fold"/>
</dbReference>
<accession>A0A8J5JDS5</accession>
<comment type="caution">
    <text evidence="1">The sequence shown here is derived from an EMBL/GenBank/DDBJ whole genome shotgun (WGS) entry which is preliminary data.</text>
</comment>
<dbReference type="PANTHER" id="PTHR21261">
    <property type="entry name" value="BEAT PROTEIN"/>
    <property type="match status" value="1"/>
</dbReference>
<dbReference type="AlphaFoldDB" id="A0A8J5JDS5"/>
<protein>
    <recommendedName>
        <fullName evidence="3">Ig-like domain-containing protein</fullName>
    </recommendedName>
</protein>
<gene>
    <name evidence="1" type="ORF">Hamer_G025382</name>
</gene>
<dbReference type="Gene3D" id="2.60.40.10">
    <property type="entry name" value="Immunoglobulins"/>
    <property type="match status" value="2"/>
</dbReference>
<dbReference type="Proteomes" id="UP000747542">
    <property type="component" value="Unassembled WGS sequence"/>
</dbReference>
<evidence type="ECO:0008006" key="3">
    <source>
        <dbReference type="Google" id="ProtNLM"/>
    </source>
</evidence>
<reference evidence="1" key="1">
    <citation type="journal article" date="2021" name="Sci. Adv.">
        <title>The American lobster genome reveals insights on longevity, neural, and immune adaptations.</title>
        <authorList>
            <person name="Polinski J.M."/>
            <person name="Zimin A.V."/>
            <person name="Clark K.F."/>
            <person name="Kohn A.B."/>
            <person name="Sadowski N."/>
            <person name="Timp W."/>
            <person name="Ptitsyn A."/>
            <person name="Khanna P."/>
            <person name="Romanova D.Y."/>
            <person name="Williams P."/>
            <person name="Greenwood S.J."/>
            <person name="Moroz L.L."/>
            <person name="Walt D.R."/>
            <person name="Bodnar A.G."/>
        </authorList>
    </citation>
    <scope>NUCLEOTIDE SEQUENCE</scope>
    <source>
        <strain evidence="1">GMGI-L3</strain>
    </source>
</reference>
<dbReference type="PANTHER" id="PTHR21261:SF2">
    <property type="entry name" value="GH04238P-RELATED"/>
    <property type="match status" value="1"/>
</dbReference>
<keyword evidence="2" id="KW-1185">Reference proteome</keyword>
<dbReference type="InterPro" id="IPR036179">
    <property type="entry name" value="Ig-like_dom_sf"/>
</dbReference>
<dbReference type="SUPFAM" id="SSF48726">
    <property type="entry name" value="Immunoglobulin"/>
    <property type="match status" value="1"/>
</dbReference>
<name>A0A8J5JDS5_HOMAM</name>
<dbReference type="EMBL" id="JAHLQT010043674">
    <property type="protein sequence ID" value="KAG7154841.1"/>
    <property type="molecule type" value="Genomic_DNA"/>
</dbReference>
<organism evidence="1 2">
    <name type="scientific">Homarus americanus</name>
    <name type="common">American lobster</name>
    <dbReference type="NCBI Taxonomy" id="6706"/>
    <lineage>
        <taxon>Eukaryota</taxon>
        <taxon>Metazoa</taxon>
        <taxon>Ecdysozoa</taxon>
        <taxon>Arthropoda</taxon>
        <taxon>Crustacea</taxon>
        <taxon>Multicrustacea</taxon>
        <taxon>Malacostraca</taxon>
        <taxon>Eumalacostraca</taxon>
        <taxon>Eucarida</taxon>
        <taxon>Decapoda</taxon>
        <taxon>Pleocyemata</taxon>
        <taxon>Astacidea</taxon>
        <taxon>Nephropoidea</taxon>
        <taxon>Nephropidae</taxon>
        <taxon>Homarus</taxon>
    </lineage>
</organism>